<gene>
    <name evidence="1" type="ORF">IAB02_01745</name>
</gene>
<dbReference type="EMBL" id="DVMU01000038">
    <property type="protein sequence ID" value="HIU33263.1"/>
    <property type="molecule type" value="Genomic_DNA"/>
</dbReference>
<comment type="caution">
    <text evidence="1">The sequence shown here is derived from an EMBL/GenBank/DDBJ whole genome shotgun (WGS) entry which is preliminary data.</text>
</comment>
<organism evidence="1 2">
    <name type="scientific">Candidatus Pullichristensenella excrementigallinarum</name>
    <dbReference type="NCBI Taxonomy" id="2840907"/>
    <lineage>
        <taxon>Bacteria</taxon>
        <taxon>Bacillati</taxon>
        <taxon>Bacillota</taxon>
        <taxon>Clostridia</taxon>
        <taxon>Candidatus Pullichristensenella</taxon>
    </lineage>
</organism>
<protein>
    <submittedName>
        <fullName evidence="1">Uncharacterized protein</fullName>
    </submittedName>
</protein>
<proteinExistence type="predicted"/>
<dbReference type="AlphaFoldDB" id="A0A9D1I9T8"/>
<accession>A0A9D1I9T8</accession>
<reference evidence="1" key="2">
    <citation type="journal article" date="2021" name="PeerJ">
        <title>Extensive microbial diversity within the chicken gut microbiome revealed by metagenomics and culture.</title>
        <authorList>
            <person name="Gilroy R."/>
            <person name="Ravi A."/>
            <person name="Getino M."/>
            <person name="Pursley I."/>
            <person name="Horton D.L."/>
            <person name="Alikhan N.F."/>
            <person name="Baker D."/>
            <person name="Gharbi K."/>
            <person name="Hall N."/>
            <person name="Watson M."/>
            <person name="Adriaenssens E.M."/>
            <person name="Foster-Nyarko E."/>
            <person name="Jarju S."/>
            <person name="Secka A."/>
            <person name="Antonio M."/>
            <person name="Oren A."/>
            <person name="Chaudhuri R.R."/>
            <person name="La Ragione R."/>
            <person name="Hildebrand F."/>
            <person name="Pallen M.J."/>
        </authorList>
    </citation>
    <scope>NUCLEOTIDE SEQUENCE</scope>
    <source>
        <strain evidence="1">ChiHcec3-11533</strain>
    </source>
</reference>
<reference evidence="1" key="1">
    <citation type="submission" date="2020-10" db="EMBL/GenBank/DDBJ databases">
        <authorList>
            <person name="Gilroy R."/>
        </authorList>
    </citation>
    <scope>NUCLEOTIDE SEQUENCE</scope>
    <source>
        <strain evidence="1">ChiHcec3-11533</strain>
    </source>
</reference>
<dbReference type="Proteomes" id="UP000824072">
    <property type="component" value="Unassembled WGS sequence"/>
</dbReference>
<name>A0A9D1I9T8_9FIRM</name>
<evidence type="ECO:0000313" key="2">
    <source>
        <dbReference type="Proteomes" id="UP000824072"/>
    </source>
</evidence>
<sequence>MRLLERTLAEIKIAKRQSQTDSLGGVRETFSYSIAARGSVSPVANTLNHAANALTGREEGMFPNRTVRLLVAKDVDLEAGDGVKLWDEEWICEAVDTWSMHKEARLARREA</sequence>
<evidence type="ECO:0000313" key="1">
    <source>
        <dbReference type="EMBL" id="HIU33263.1"/>
    </source>
</evidence>